<sequence>MPTPHGSRGGMAFSADEVRVLRRALAQALHPAAPVHLQGSDRLPFNGTGAELWAEDVQDALRLTEAINEAVQEGGRLRAFLLADLARYRAALPGSAGGYLERLEEAVTDGYLPGPEDLTALRGLTRQPCGQHERSRRSRLAGRCHALAEAAVRERLALTTGQRHLVAVPSPAAPPSSLPIPVGGRIPMSSTEPTAAAKQTAPTTTPRPHRMPTPAELFGRRPKPPARPAPPTAGEELELATGTG</sequence>
<keyword evidence="3" id="KW-1185">Reference proteome</keyword>
<organism evidence="2 3">
    <name type="scientific">Kitasatospora aburaviensis</name>
    <dbReference type="NCBI Taxonomy" id="67265"/>
    <lineage>
        <taxon>Bacteria</taxon>
        <taxon>Bacillati</taxon>
        <taxon>Actinomycetota</taxon>
        <taxon>Actinomycetes</taxon>
        <taxon>Kitasatosporales</taxon>
        <taxon>Streptomycetaceae</taxon>
        <taxon>Kitasatospora</taxon>
    </lineage>
</organism>
<feature type="compositionally biased region" description="Low complexity" evidence="1">
    <location>
        <begin position="191"/>
        <end position="206"/>
    </location>
</feature>
<reference evidence="3" key="1">
    <citation type="journal article" date="2019" name="Int. J. Syst. Evol. Microbiol.">
        <title>The Global Catalogue of Microorganisms (GCM) 10K type strain sequencing project: providing services to taxonomists for standard genome sequencing and annotation.</title>
        <authorList>
            <consortium name="The Broad Institute Genomics Platform"/>
            <consortium name="The Broad Institute Genome Sequencing Center for Infectious Disease"/>
            <person name="Wu L."/>
            <person name="Ma J."/>
        </authorList>
    </citation>
    <scope>NUCLEOTIDE SEQUENCE [LARGE SCALE GENOMIC DNA]</scope>
    <source>
        <strain evidence="3">CGMCC 4.1469</strain>
    </source>
</reference>
<comment type="caution">
    <text evidence="2">The sequence shown here is derived from an EMBL/GenBank/DDBJ whole genome shotgun (WGS) entry which is preliminary data.</text>
</comment>
<evidence type="ECO:0000256" key="1">
    <source>
        <dbReference type="SAM" id="MobiDB-lite"/>
    </source>
</evidence>
<evidence type="ECO:0000313" key="3">
    <source>
        <dbReference type="Proteomes" id="UP001596067"/>
    </source>
</evidence>
<proteinExistence type="predicted"/>
<dbReference type="Proteomes" id="UP001596067">
    <property type="component" value="Unassembled WGS sequence"/>
</dbReference>
<feature type="region of interest" description="Disordered" evidence="1">
    <location>
        <begin position="167"/>
        <end position="244"/>
    </location>
</feature>
<dbReference type="EMBL" id="JBHSOD010000017">
    <property type="protein sequence ID" value="MFC5886484.1"/>
    <property type="molecule type" value="Genomic_DNA"/>
</dbReference>
<accession>A0ABW1EXR4</accession>
<gene>
    <name evidence="2" type="ORF">ACFP0N_16065</name>
</gene>
<protein>
    <submittedName>
        <fullName evidence="2">Uncharacterized protein</fullName>
    </submittedName>
</protein>
<evidence type="ECO:0000313" key="2">
    <source>
        <dbReference type="EMBL" id="MFC5886484.1"/>
    </source>
</evidence>
<dbReference type="RefSeq" id="WP_313764357.1">
    <property type="nucleotide sequence ID" value="NZ_BAAAVH010000060.1"/>
</dbReference>
<name>A0ABW1EXR4_9ACTN</name>